<evidence type="ECO:0000256" key="3">
    <source>
        <dbReference type="ARBA" id="ARBA00010183"/>
    </source>
</evidence>
<dbReference type="Gene3D" id="3.30.160.20">
    <property type="match status" value="1"/>
</dbReference>
<keyword evidence="15" id="KW-0699">rRNA-binding</keyword>
<comment type="subunit">
    <text evidence="4 15">Homodimer.</text>
</comment>
<dbReference type="EMBL" id="BJYM01000004">
    <property type="protein sequence ID" value="GEN86532.1"/>
    <property type="molecule type" value="Genomic_DNA"/>
</dbReference>
<keyword evidence="7 15" id="KW-0507">mRNA processing</keyword>
<comment type="caution">
    <text evidence="19">The sequence shown here is derived from an EMBL/GenBank/DDBJ whole genome shotgun (WGS) entry which is preliminary data.</text>
</comment>
<dbReference type="RefSeq" id="WP_147209574.1">
    <property type="nucleotide sequence ID" value="NZ_BJYM01000004.1"/>
</dbReference>
<feature type="binding site" evidence="15">
    <location>
        <position position="121"/>
    </location>
    <ligand>
        <name>Mg(2+)</name>
        <dbReference type="ChEBI" id="CHEBI:18420"/>
    </ligand>
</feature>
<dbReference type="GO" id="GO:0006397">
    <property type="term" value="P:mRNA processing"/>
    <property type="evidence" value="ECO:0007669"/>
    <property type="project" value="UniProtKB-UniRule"/>
</dbReference>
<protein>
    <recommendedName>
        <fullName evidence="15">Ribonuclease 3</fullName>
        <ecNumber evidence="15">3.1.26.3</ecNumber>
    </recommendedName>
    <alternativeName>
        <fullName evidence="15">Ribonuclease III</fullName>
        <shortName evidence="15">RNase III</shortName>
    </alternativeName>
</protein>
<feature type="region of interest" description="Disordered" evidence="16">
    <location>
        <begin position="200"/>
        <end position="228"/>
    </location>
</feature>
<evidence type="ECO:0000256" key="8">
    <source>
        <dbReference type="ARBA" id="ARBA00022694"/>
    </source>
</evidence>
<evidence type="ECO:0000259" key="18">
    <source>
        <dbReference type="PROSITE" id="PS50142"/>
    </source>
</evidence>
<dbReference type="InterPro" id="IPR000999">
    <property type="entry name" value="RNase_III_dom"/>
</dbReference>
<dbReference type="Pfam" id="PF00035">
    <property type="entry name" value="dsrm"/>
    <property type="match status" value="1"/>
</dbReference>
<feature type="domain" description="RNase III" evidence="18">
    <location>
        <begin position="3"/>
        <end position="132"/>
    </location>
</feature>
<dbReference type="GO" id="GO:0006364">
    <property type="term" value="P:rRNA processing"/>
    <property type="evidence" value="ECO:0007669"/>
    <property type="project" value="UniProtKB-UniRule"/>
</dbReference>
<dbReference type="SMART" id="SM00535">
    <property type="entry name" value="RIBOc"/>
    <property type="match status" value="1"/>
</dbReference>
<evidence type="ECO:0000256" key="10">
    <source>
        <dbReference type="ARBA" id="ARBA00022723"/>
    </source>
</evidence>
<dbReference type="PROSITE" id="PS50142">
    <property type="entry name" value="RNASE_3_2"/>
    <property type="match status" value="1"/>
</dbReference>
<evidence type="ECO:0000256" key="9">
    <source>
        <dbReference type="ARBA" id="ARBA00022722"/>
    </source>
</evidence>
<comment type="similarity">
    <text evidence="3">Belongs to the ribonuclease III family.</text>
</comment>
<evidence type="ECO:0000256" key="14">
    <source>
        <dbReference type="ARBA" id="ARBA00022884"/>
    </source>
</evidence>
<evidence type="ECO:0000256" key="2">
    <source>
        <dbReference type="ARBA" id="ARBA00004496"/>
    </source>
</evidence>
<sequence>MDLSQLEQELGITFQQKDLLKEAFTHSSYVNEYKKSKLKDNERLEFLGDAVLELAVSQYLYRNNPDMPEGEMTKLRAAIVCEASLTVFAKQSNFGQYILLGKGEDKTGGRQRPAILADAFEAFLGALYLDQGFDAVLNFLNTHIFPTLTVDTSTSVMDYKSHLQEIVQQQKDRKIEYQIISEQGPSHHKEFIAQVMIQGEPAGKGNGRTKKEAEQKAAKAALEKKLPK</sequence>
<dbReference type="NCBIfam" id="TIGR02191">
    <property type="entry name" value="RNaseIII"/>
    <property type="match status" value="1"/>
</dbReference>
<dbReference type="Gene3D" id="1.10.1520.10">
    <property type="entry name" value="Ribonuclease III domain"/>
    <property type="match status" value="1"/>
</dbReference>
<dbReference type="CDD" id="cd00593">
    <property type="entry name" value="RIBOc"/>
    <property type="match status" value="1"/>
</dbReference>
<keyword evidence="20" id="KW-1185">Reference proteome</keyword>
<keyword evidence="11 15" id="KW-0255">Endonuclease</keyword>
<feature type="binding site" evidence="15">
    <location>
        <position position="118"/>
    </location>
    <ligand>
        <name>Mg(2+)</name>
        <dbReference type="ChEBI" id="CHEBI:18420"/>
    </ligand>
</feature>
<dbReference type="OrthoDB" id="9805026at2"/>
<dbReference type="GO" id="GO:0010468">
    <property type="term" value="P:regulation of gene expression"/>
    <property type="evidence" value="ECO:0007669"/>
    <property type="project" value="TreeGrafter"/>
</dbReference>
<comment type="subcellular location">
    <subcellularLocation>
        <location evidence="2 15">Cytoplasm</location>
    </subcellularLocation>
</comment>
<evidence type="ECO:0000256" key="5">
    <source>
        <dbReference type="ARBA" id="ARBA00022490"/>
    </source>
</evidence>
<dbReference type="GO" id="GO:0003725">
    <property type="term" value="F:double-stranded RNA binding"/>
    <property type="evidence" value="ECO:0007669"/>
    <property type="project" value="TreeGrafter"/>
</dbReference>
<evidence type="ECO:0000256" key="16">
    <source>
        <dbReference type="SAM" id="MobiDB-lite"/>
    </source>
</evidence>
<dbReference type="AlphaFoldDB" id="A0A511ZGI4"/>
<comment type="cofactor">
    <cofactor evidence="15">
        <name>Mg(2+)</name>
        <dbReference type="ChEBI" id="CHEBI:18420"/>
    </cofactor>
</comment>
<dbReference type="SUPFAM" id="SSF54768">
    <property type="entry name" value="dsRNA-binding domain-like"/>
    <property type="match status" value="1"/>
</dbReference>
<dbReference type="HAMAP" id="MF_00104">
    <property type="entry name" value="RNase_III"/>
    <property type="match status" value="1"/>
</dbReference>
<feature type="active site" evidence="15">
    <location>
        <position position="121"/>
    </location>
</feature>
<evidence type="ECO:0000256" key="11">
    <source>
        <dbReference type="ARBA" id="ARBA00022759"/>
    </source>
</evidence>
<comment type="function">
    <text evidence="15">Digests double-stranded RNA. Involved in the processing of primary rRNA transcript to yield the immediate precursors to the large and small rRNAs (23S and 16S). Processes some mRNAs, and tRNAs when they are encoded in the rRNA operon. Processes pre-crRNA and tracrRNA of type II CRISPR loci if present in the organism.</text>
</comment>
<dbReference type="PANTHER" id="PTHR11207:SF0">
    <property type="entry name" value="RIBONUCLEASE 3"/>
    <property type="match status" value="1"/>
</dbReference>
<evidence type="ECO:0000256" key="1">
    <source>
        <dbReference type="ARBA" id="ARBA00000109"/>
    </source>
</evidence>
<dbReference type="SMART" id="SM00358">
    <property type="entry name" value="DSRM"/>
    <property type="match status" value="1"/>
</dbReference>
<dbReference type="GO" id="GO:0042802">
    <property type="term" value="F:identical protein binding"/>
    <property type="evidence" value="ECO:0007669"/>
    <property type="project" value="UniProtKB-ARBA"/>
</dbReference>
<evidence type="ECO:0000313" key="20">
    <source>
        <dbReference type="Proteomes" id="UP000321558"/>
    </source>
</evidence>
<evidence type="ECO:0000256" key="12">
    <source>
        <dbReference type="ARBA" id="ARBA00022801"/>
    </source>
</evidence>
<dbReference type="Proteomes" id="UP000321558">
    <property type="component" value="Unassembled WGS sequence"/>
</dbReference>
<dbReference type="FunFam" id="3.30.160.20:FF:000003">
    <property type="entry name" value="Ribonuclease 3"/>
    <property type="match status" value="1"/>
</dbReference>
<evidence type="ECO:0000259" key="17">
    <source>
        <dbReference type="PROSITE" id="PS50137"/>
    </source>
</evidence>
<feature type="binding site" evidence="15">
    <location>
        <position position="45"/>
    </location>
    <ligand>
        <name>Mg(2+)</name>
        <dbReference type="ChEBI" id="CHEBI:18420"/>
    </ligand>
</feature>
<feature type="domain" description="DRBM" evidence="17">
    <location>
        <begin position="158"/>
        <end position="227"/>
    </location>
</feature>
<dbReference type="EC" id="3.1.26.3" evidence="15"/>
<keyword evidence="5 15" id="KW-0963">Cytoplasm</keyword>
<dbReference type="SUPFAM" id="SSF69065">
    <property type="entry name" value="RNase III domain-like"/>
    <property type="match status" value="1"/>
</dbReference>
<evidence type="ECO:0000256" key="6">
    <source>
        <dbReference type="ARBA" id="ARBA00022552"/>
    </source>
</evidence>
<dbReference type="CDD" id="cd10845">
    <property type="entry name" value="DSRM_RNAse_III_family"/>
    <property type="match status" value="1"/>
</dbReference>
<reference evidence="19 20" key="1">
    <citation type="submission" date="2019-07" db="EMBL/GenBank/DDBJ databases">
        <title>Whole genome shotgun sequence of Oceanobacillus sojae NBRC 105379.</title>
        <authorList>
            <person name="Hosoyama A."/>
            <person name="Uohara A."/>
            <person name="Ohji S."/>
            <person name="Ichikawa N."/>
        </authorList>
    </citation>
    <scope>NUCLEOTIDE SEQUENCE [LARGE SCALE GENOMIC DNA]</scope>
    <source>
        <strain evidence="19 20">NBRC 105379</strain>
    </source>
</reference>
<keyword evidence="12 15" id="KW-0378">Hydrolase</keyword>
<dbReference type="InterPro" id="IPR011907">
    <property type="entry name" value="RNase_III"/>
</dbReference>
<dbReference type="GO" id="GO:0005737">
    <property type="term" value="C:cytoplasm"/>
    <property type="evidence" value="ECO:0007669"/>
    <property type="project" value="UniProtKB-SubCell"/>
</dbReference>
<dbReference type="GO" id="GO:0046872">
    <property type="term" value="F:metal ion binding"/>
    <property type="evidence" value="ECO:0007669"/>
    <property type="project" value="UniProtKB-KW"/>
</dbReference>
<evidence type="ECO:0000256" key="4">
    <source>
        <dbReference type="ARBA" id="ARBA00011738"/>
    </source>
</evidence>
<proteinExistence type="inferred from homology"/>
<dbReference type="InterPro" id="IPR014720">
    <property type="entry name" value="dsRBD_dom"/>
</dbReference>
<keyword evidence="14 15" id="KW-0694">RNA-binding</keyword>
<dbReference type="PROSITE" id="PS50137">
    <property type="entry name" value="DS_RBD"/>
    <property type="match status" value="1"/>
</dbReference>
<dbReference type="PROSITE" id="PS00517">
    <property type="entry name" value="RNASE_3_1"/>
    <property type="match status" value="1"/>
</dbReference>
<dbReference type="PANTHER" id="PTHR11207">
    <property type="entry name" value="RIBONUCLEASE III"/>
    <property type="match status" value="1"/>
</dbReference>
<name>A0A511ZGI4_9BACI</name>
<comment type="catalytic activity">
    <reaction evidence="1 15">
        <text>Endonucleolytic cleavage to 5'-phosphomonoester.</text>
        <dbReference type="EC" id="3.1.26.3"/>
    </reaction>
</comment>
<dbReference type="FunFam" id="1.10.1520.10:FF:000001">
    <property type="entry name" value="Ribonuclease 3"/>
    <property type="match status" value="1"/>
</dbReference>
<keyword evidence="8 15" id="KW-0819">tRNA processing</keyword>
<dbReference type="InterPro" id="IPR036389">
    <property type="entry name" value="RNase_III_sf"/>
</dbReference>
<gene>
    <name evidence="15 19" type="primary">rnc</name>
    <name evidence="19" type="ORF">OSO01_12710</name>
</gene>
<dbReference type="GO" id="GO:0004525">
    <property type="term" value="F:ribonuclease III activity"/>
    <property type="evidence" value="ECO:0007669"/>
    <property type="project" value="UniProtKB-UniRule"/>
</dbReference>
<dbReference type="GO" id="GO:0019843">
    <property type="term" value="F:rRNA binding"/>
    <property type="evidence" value="ECO:0007669"/>
    <property type="project" value="UniProtKB-KW"/>
</dbReference>
<evidence type="ECO:0000256" key="15">
    <source>
        <dbReference type="HAMAP-Rule" id="MF_00104"/>
    </source>
</evidence>
<evidence type="ECO:0000256" key="13">
    <source>
        <dbReference type="ARBA" id="ARBA00022842"/>
    </source>
</evidence>
<organism evidence="19 20">
    <name type="scientific">Oceanobacillus sojae</name>
    <dbReference type="NCBI Taxonomy" id="582851"/>
    <lineage>
        <taxon>Bacteria</taxon>
        <taxon>Bacillati</taxon>
        <taxon>Bacillota</taxon>
        <taxon>Bacilli</taxon>
        <taxon>Bacillales</taxon>
        <taxon>Bacillaceae</taxon>
        <taxon>Oceanobacillus</taxon>
    </lineage>
</organism>
<dbReference type="STRING" id="582851.GCA_900162665_00358"/>
<feature type="active site" evidence="15">
    <location>
        <position position="49"/>
    </location>
</feature>
<dbReference type="Pfam" id="PF14622">
    <property type="entry name" value="Ribonucleas_3_3"/>
    <property type="match status" value="1"/>
</dbReference>
<keyword evidence="6 15" id="KW-0698">rRNA processing</keyword>
<keyword evidence="10 15" id="KW-0479">Metal-binding</keyword>
<evidence type="ECO:0000256" key="7">
    <source>
        <dbReference type="ARBA" id="ARBA00022664"/>
    </source>
</evidence>
<feature type="compositionally biased region" description="Basic and acidic residues" evidence="16">
    <location>
        <begin position="209"/>
        <end position="228"/>
    </location>
</feature>
<accession>A0A511ZGI4</accession>
<keyword evidence="9 15" id="KW-0540">Nuclease</keyword>
<dbReference type="GO" id="GO:0008033">
    <property type="term" value="P:tRNA processing"/>
    <property type="evidence" value="ECO:0007669"/>
    <property type="project" value="UniProtKB-KW"/>
</dbReference>
<keyword evidence="13 15" id="KW-0460">Magnesium</keyword>
<evidence type="ECO:0000313" key="19">
    <source>
        <dbReference type="EMBL" id="GEN86532.1"/>
    </source>
</evidence>